<dbReference type="InParanoid" id="A0A6P8Z675"/>
<feature type="compositionally biased region" description="Low complexity" evidence="4">
    <location>
        <begin position="696"/>
        <end position="711"/>
    </location>
</feature>
<dbReference type="Pfam" id="PF00400">
    <property type="entry name" value="WD40"/>
    <property type="match status" value="2"/>
</dbReference>
<sequence>MKRNKIYEKSLFHSACNLHYDDMSRAKLFRSSKADVSILQRMGLIKNLSVHSGCVNTISWNETGQYLLSGSDDQHLVISNAFTHKVIETYKTSHRANIFSAKFLPCIRDSRIVSCSGDGILLYTDLMSKQPVYKPFNCHCGTAYEVATVPLDPHSFLSCGEDGTVRWYDLRIKDTCNKTNCQEDVMIQCQRAVTAMSVNATAPFELAIGCSDSTVRLFDRRMLGTKSTGMNMKQAEPLCAFTVPTFKRAYRITSLCFSPEGEEILVSYSSDDLYLFSLRGKGNTQLKSPSALCRKGKLKLSVAAPTPVRRLRLRGDWSDTGPDARPEREAGGRGDIAQARPTLHTPLMQHLTNVISRLLNDPATRAALTSGTDDAGSVEGSQGTEVTAGTANPHPHNIGNSNNETQQVPPPTPFESDTEENNQANDGEESVNFRLFEEPGTSHASLPSTSRNISIRSEEDNALPYATPFEFCETPSPAIEQPQTEYKIAPLKDPDDITDQNDGESSSGLSISDIPDPEQNRNMNTVLETSALVGSDSQSTGGSNPANDSSTVVAQNSHSVACDSGSAQQSRTQNEMEDSHAEQSFQTSTGMYAEAGIHEHDLDTLQSRLVDMREGYIDSRHGVEPGVSLSYSHLGTNSSVISLRPDEGTPEGGAQTSSGSVPNNVTPSFPTPANDQGTHSQPQPEPEPEPGPSTQNFGSSSESNPESLFSDYDSEEDEEELRRELRSRISPPALESFRSNLEIPFPEIKQQYSGHRNARTMIKEATFWGSDYVMSGSDCGHVFVWDRVTAKLVMLLQADQHVVNCLQPHPTEPMLATSGIDHDVKLWAPIGEGSQFDQSLADEIVKRNALMLEETRDTITVPASFMIRMVACLNQIRRGGRSRPRRRGQESQGSQDEG</sequence>
<dbReference type="GO" id="GO:0045944">
    <property type="term" value="P:positive regulation of transcription by RNA polymerase II"/>
    <property type="evidence" value="ECO:0007669"/>
    <property type="project" value="TreeGrafter"/>
</dbReference>
<dbReference type="GO" id="GO:0005737">
    <property type="term" value="C:cytoplasm"/>
    <property type="evidence" value="ECO:0007669"/>
    <property type="project" value="TreeGrafter"/>
</dbReference>
<feature type="repeat" description="WD" evidence="3">
    <location>
        <begin position="48"/>
        <end position="89"/>
    </location>
</feature>
<dbReference type="InterPro" id="IPR015943">
    <property type="entry name" value="WD40/YVTN_repeat-like_dom_sf"/>
</dbReference>
<dbReference type="InterPro" id="IPR001680">
    <property type="entry name" value="WD40_rpt"/>
</dbReference>
<evidence type="ECO:0000256" key="2">
    <source>
        <dbReference type="ARBA" id="ARBA00022737"/>
    </source>
</evidence>
<feature type="compositionally biased region" description="Basic and acidic residues" evidence="4">
    <location>
        <begin position="313"/>
        <end position="332"/>
    </location>
</feature>
<dbReference type="SUPFAM" id="SSF50978">
    <property type="entry name" value="WD40 repeat-like"/>
    <property type="match status" value="1"/>
</dbReference>
<evidence type="ECO:0000256" key="3">
    <source>
        <dbReference type="PROSITE-ProRule" id="PRU00221"/>
    </source>
</evidence>
<dbReference type="PROSITE" id="PS50082">
    <property type="entry name" value="WD_REPEATS_2"/>
    <property type="match status" value="2"/>
</dbReference>
<dbReference type="SMART" id="SM00320">
    <property type="entry name" value="WD40"/>
    <property type="match status" value="7"/>
</dbReference>
<dbReference type="OrthoDB" id="4869960at2759"/>
<accession>A0A6P8Z675</accession>
<evidence type="ECO:0000256" key="1">
    <source>
        <dbReference type="ARBA" id="ARBA00022574"/>
    </source>
</evidence>
<dbReference type="AlphaFoldDB" id="A0A6P8Z675"/>
<keyword evidence="1 3" id="KW-0853">WD repeat</keyword>
<dbReference type="GeneID" id="117647645"/>
<evidence type="ECO:0000313" key="5">
    <source>
        <dbReference type="Proteomes" id="UP000515158"/>
    </source>
</evidence>
<organism evidence="6">
    <name type="scientific">Thrips palmi</name>
    <name type="common">Melon thrips</name>
    <dbReference type="NCBI Taxonomy" id="161013"/>
    <lineage>
        <taxon>Eukaryota</taxon>
        <taxon>Metazoa</taxon>
        <taxon>Ecdysozoa</taxon>
        <taxon>Arthropoda</taxon>
        <taxon>Hexapoda</taxon>
        <taxon>Insecta</taxon>
        <taxon>Pterygota</taxon>
        <taxon>Neoptera</taxon>
        <taxon>Paraneoptera</taxon>
        <taxon>Thysanoptera</taxon>
        <taxon>Terebrantia</taxon>
        <taxon>Thripoidea</taxon>
        <taxon>Thripidae</taxon>
        <taxon>Thrips</taxon>
    </lineage>
</organism>
<feature type="repeat" description="WD" evidence="3">
    <location>
        <begin position="796"/>
        <end position="827"/>
    </location>
</feature>
<proteinExistence type="predicted"/>
<feature type="compositionally biased region" description="Polar residues" evidence="4">
    <location>
        <begin position="398"/>
        <end position="407"/>
    </location>
</feature>
<dbReference type="GO" id="GO:0080008">
    <property type="term" value="C:Cul4-RING E3 ubiquitin ligase complex"/>
    <property type="evidence" value="ECO:0007669"/>
    <property type="project" value="TreeGrafter"/>
</dbReference>
<dbReference type="PANTHER" id="PTHR15574:SF39">
    <property type="entry name" value="DDB1- AND CUL4-ASSOCIATED FACTOR 6"/>
    <property type="match status" value="1"/>
</dbReference>
<keyword evidence="5" id="KW-1185">Reference proteome</keyword>
<dbReference type="InterPro" id="IPR036322">
    <property type="entry name" value="WD40_repeat_dom_sf"/>
</dbReference>
<feature type="region of interest" description="Disordered" evidence="4">
    <location>
        <begin position="313"/>
        <end position="338"/>
    </location>
</feature>
<dbReference type="RefSeq" id="XP_034245406.1">
    <property type="nucleotide sequence ID" value="XM_034389515.1"/>
</dbReference>
<feature type="compositionally biased region" description="Polar residues" evidence="4">
    <location>
        <begin position="379"/>
        <end position="390"/>
    </location>
</feature>
<feature type="region of interest" description="Disordered" evidence="4">
    <location>
        <begin position="468"/>
        <end position="599"/>
    </location>
</feature>
<evidence type="ECO:0000256" key="4">
    <source>
        <dbReference type="SAM" id="MobiDB-lite"/>
    </source>
</evidence>
<dbReference type="KEGG" id="tpal:117647645"/>
<dbReference type="Proteomes" id="UP000515158">
    <property type="component" value="Unplaced"/>
</dbReference>
<protein>
    <submittedName>
        <fullName evidence="6">DDB1- and CUL4-associated factor 6-like isoform X1</fullName>
    </submittedName>
</protein>
<feature type="compositionally biased region" description="Polar residues" evidence="4">
    <location>
        <begin position="654"/>
        <end position="680"/>
    </location>
</feature>
<feature type="region of interest" description="Disordered" evidence="4">
    <location>
        <begin position="878"/>
        <end position="898"/>
    </location>
</feature>
<feature type="region of interest" description="Disordered" evidence="4">
    <location>
        <begin position="367"/>
        <end position="427"/>
    </location>
</feature>
<feature type="compositionally biased region" description="Polar residues" evidence="4">
    <location>
        <begin position="535"/>
        <end position="573"/>
    </location>
</feature>
<name>A0A6P8Z675_THRPL</name>
<dbReference type="PANTHER" id="PTHR15574">
    <property type="entry name" value="WD REPEAT DOMAIN-CONTAINING FAMILY"/>
    <property type="match status" value="1"/>
</dbReference>
<feature type="region of interest" description="Disordered" evidence="4">
    <location>
        <begin position="638"/>
        <end position="727"/>
    </location>
</feature>
<gene>
    <name evidence="6" type="primary">LOC117647645</name>
</gene>
<reference evidence="6" key="1">
    <citation type="submission" date="2025-08" db="UniProtKB">
        <authorList>
            <consortium name="RefSeq"/>
        </authorList>
    </citation>
    <scope>IDENTIFICATION</scope>
    <source>
        <tissue evidence="6">Total insect</tissue>
    </source>
</reference>
<dbReference type="Gene3D" id="2.130.10.10">
    <property type="entry name" value="YVTN repeat-like/Quinoprotein amine dehydrogenase"/>
    <property type="match status" value="2"/>
</dbReference>
<evidence type="ECO:0000313" key="6">
    <source>
        <dbReference type="RefSeq" id="XP_034245406.1"/>
    </source>
</evidence>
<dbReference type="InterPro" id="IPR045151">
    <property type="entry name" value="DCAF8"/>
</dbReference>
<keyword evidence="2" id="KW-0677">Repeat</keyword>